<dbReference type="OrthoDB" id="9760715at2"/>
<dbReference type="Gene3D" id="3.40.50.300">
    <property type="entry name" value="P-loop containing nucleotide triphosphate hydrolases"/>
    <property type="match status" value="1"/>
</dbReference>
<dbReference type="Pfam" id="PF08455">
    <property type="entry name" value="SNF2_assoc"/>
    <property type="match status" value="1"/>
</dbReference>
<proteinExistence type="predicted"/>
<dbReference type="EMBL" id="QTJU01000004">
    <property type="protein sequence ID" value="RFM27844.1"/>
    <property type="molecule type" value="Genomic_DNA"/>
</dbReference>
<dbReference type="AlphaFoldDB" id="A0A3E1NJ42"/>
<comment type="caution">
    <text evidence="4">The sequence shown here is derived from an EMBL/GenBank/DDBJ whole genome shotgun (WGS) entry which is preliminary data.</text>
</comment>
<dbReference type="InterPro" id="IPR027417">
    <property type="entry name" value="P-loop_NTPase"/>
</dbReference>
<feature type="domain" description="Helicase C-terminal" evidence="3">
    <location>
        <begin position="953"/>
        <end position="1108"/>
    </location>
</feature>
<keyword evidence="5" id="KW-1185">Reference proteome</keyword>
<evidence type="ECO:0000259" key="2">
    <source>
        <dbReference type="PROSITE" id="PS51192"/>
    </source>
</evidence>
<dbReference type="InterPro" id="IPR013663">
    <property type="entry name" value="Helicase_SWF/SNF/SWI_bac"/>
</dbReference>
<name>A0A3E1NJ42_9BACT</name>
<dbReference type="CDD" id="cd18793">
    <property type="entry name" value="SF2_C_SNF"/>
    <property type="match status" value="1"/>
</dbReference>
<dbReference type="SMART" id="SM00490">
    <property type="entry name" value="HELICc"/>
    <property type="match status" value="1"/>
</dbReference>
<dbReference type="InterPro" id="IPR014001">
    <property type="entry name" value="Helicase_ATP-bd"/>
</dbReference>
<dbReference type="InterPro" id="IPR000330">
    <property type="entry name" value="SNF2_N"/>
</dbReference>
<feature type="domain" description="Helicase ATP-binding" evidence="2">
    <location>
        <begin position="668"/>
        <end position="826"/>
    </location>
</feature>
<dbReference type="InterPro" id="IPR001650">
    <property type="entry name" value="Helicase_C-like"/>
</dbReference>
<accession>A0A3E1NJ42</accession>
<evidence type="ECO:0000313" key="5">
    <source>
        <dbReference type="Proteomes" id="UP000261284"/>
    </source>
</evidence>
<dbReference type="GO" id="GO:0004386">
    <property type="term" value="F:helicase activity"/>
    <property type="evidence" value="ECO:0007669"/>
    <property type="project" value="UniProtKB-KW"/>
</dbReference>
<keyword evidence="4" id="KW-0067">ATP-binding</keyword>
<dbReference type="SUPFAM" id="SSF52540">
    <property type="entry name" value="P-loop containing nucleoside triphosphate hydrolases"/>
    <property type="match status" value="2"/>
</dbReference>
<dbReference type="Proteomes" id="UP000261284">
    <property type="component" value="Unassembled WGS sequence"/>
</dbReference>
<dbReference type="GO" id="GO:0005524">
    <property type="term" value="F:ATP binding"/>
    <property type="evidence" value="ECO:0007669"/>
    <property type="project" value="InterPro"/>
</dbReference>
<dbReference type="PROSITE" id="PS51192">
    <property type="entry name" value="HELICASE_ATP_BIND_1"/>
    <property type="match status" value="1"/>
</dbReference>
<evidence type="ECO:0000259" key="3">
    <source>
        <dbReference type="PROSITE" id="PS51194"/>
    </source>
</evidence>
<evidence type="ECO:0000256" key="1">
    <source>
        <dbReference type="ARBA" id="ARBA00022801"/>
    </source>
</evidence>
<organism evidence="4 5">
    <name type="scientific">Deminuibacter soli</name>
    <dbReference type="NCBI Taxonomy" id="2291815"/>
    <lineage>
        <taxon>Bacteria</taxon>
        <taxon>Pseudomonadati</taxon>
        <taxon>Bacteroidota</taxon>
        <taxon>Chitinophagia</taxon>
        <taxon>Chitinophagales</taxon>
        <taxon>Chitinophagaceae</taxon>
        <taxon>Deminuibacter</taxon>
    </lineage>
</organism>
<evidence type="ECO:0000313" key="4">
    <source>
        <dbReference type="EMBL" id="RFM27844.1"/>
    </source>
</evidence>
<gene>
    <name evidence="4" type="ORF">DXN05_14210</name>
</gene>
<reference evidence="4 5" key="1">
    <citation type="submission" date="2018-08" db="EMBL/GenBank/DDBJ databases">
        <title>Chitinophagaceae sp. K23C18032701, a novel bacterium isolated from forest soil.</title>
        <authorList>
            <person name="Wang C."/>
        </authorList>
    </citation>
    <scope>NUCLEOTIDE SEQUENCE [LARGE SCALE GENOMIC DNA]</scope>
    <source>
        <strain evidence="4 5">K23C18032701</strain>
    </source>
</reference>
<dbReference type="RefSeq" id="WP_116847920.1">
    <property type="nucleotide sequence ID" value="NZ_QTJU01000004.1"/>
</dbReference>
<keyword evidence="1" id="KW-0378">Hydrolase</keyword>
<dbReference type="Pfam" id="PF00176">
    <property type="entry name" value="SNF2-rel_dom"/>
    <property type="match status" value="1"/>
</dbReference>
<protein>
    <submittedName>
        <fullName evidence="4">ATP-dependent helicase</fullName>
    </submittedName>
</protein>
<dbReference type="InterPro" id="IPR038718">
    <property type="entry name" value="SNF2-like_sf"/>
</dbReference>
<dbReference type="Gene3D" id="3.40.50.10810">
    <property type="entry name" value="Tandem AAA-ATPase domain"/>
    <property type="match status" value="1"/>
</dbReference>
<dbReference type="PROSITE" id="PS51194">
    <property type="entry name" value="HELICASE_CTER"/>
    <property type="match status" value="1"/>
</dbReference>
<dbReference type="PANTHER" id="PTHR10799">
    <property type="entry name" value="SNF2/RAD54 HELICASE FAMILY"/>
    <property type="match status" value="1"/>
</dbReference>
<sequence>MPYYTLFNCSITDLTTTTLYSHSGTLAATDIQGFYNIHPVYIALNEGHFTHTFHSETLPPVTVKQLPDQVELYCGCTAPNTKLCAHQLQVLYNILHRDELRVFFDTSLRHQKIRQVAAAYGLEQSPNPDALFNIDYNNRKTDITPIKPGLFPVTPDNIRRLQNMLTPQQPLPPTLTSAEHNKACIVLRQHKYNRHLLIELYEAPATKSGKLKNPFTPVQPLALLWQNNNAAELKFFTAVARFQQTPSDTKTAADLDALKAIISNPLRLPFLYHDATVSDNVTTNSLREVNIQPLRKGIEIIVVKLEEYYQVRLQVTLNEQTVQADALPMRFGYFLQDENIFYFIHNFNTLQLLDFFRQQTQLLIHTSQYQQFQEQVLTPASNNIPVHYTYLKPATTKELKQLNLQHDQRRCIYLSEAGNYILIKPVMVYGDREIPVRTQHQLYITTDKGVQLAVHRDDAAEQQLLRTLLRQHPDFTEQLENGLDSFYLHKDNFVNDDWFLEAFARWREAGIAIFGYNTLKDHKRNTHPAKVKVRIVSGLNWFNTQLDVQFGNTKASLKQIQQAVKKRSKYIQLDDGTTGILPDEWLQQFMRYFSVAELAADVLKTPKTNFTAIREMYEEEQLDETVQQELTLYETKFSDFTTIQPVAPPANLRTTLRHYQQEGLNWLNFLDSLNFGGCLADDMGLGKTIQVLAFMLLQQQQQRGTSLLIVPTSLLFNWQSEAAKFAPSLSILTLHGPARMRDTIAFNEYDIVLTTYNTLLMDVGFLRHYTFNYLFIDESQHIKNSSAQRHQSIGLLKARNRLLLTGTPVENNTFDIYGQLSIACPGLLGSPQYFRDTYAIPIDRFKDDKRAATLQQKIKPFILRRMKQQVAAELPDKTETVLYCEMSGEQQAIYDQHEKELRDYVNKMPVTTEFDENVSHNMFVLKGLTKLRQICDSPALLPGEKPYPNVSAKITVLMEQIETRAPYHKILVFSQFISMLQLIRQELDSRQITYAWLTGSTTGRDEAVQQFQNNDNVRVFLISLKAGGTGLNLTAADYVYLVDPWWNPAVENQAIDRSYRIGQHKNVVAVRLICPNTVEEKIMRIQENKKTLVNELVQADSSFLQTLTRTELSAILQPI</sequence>
<dbReference type="SMART" id="SM00487">
    <property type="entry name" value="DEXDc"/>
    <property type="match status" value="1"/>
</dbReference>
<keyword evidence="4" id="KW-0547">Nucleotide-binding</keyword>
<dbReference type="Pfam" id="PF00271">
    <property type="entry name" value="Helicase_C"/>
    <property type="match status" value="1"/>
</dbReference>
<dbReference type="GO" id="GO:0016787">
    <property type="term" value="F:hydrolase activity"/>
    <property type="evidence" value="ECO:0007669"/>
    <property type="project" value="UniProtKB-KW"/>
</dbReference>
<keyword evidence="4" id="KW-0347">Helicase</keyword>
<dbReference type="InterPro" id="IPR049730">
    <property type="entry name" value="SNF2/RAD54-like_C"/>
</dbReference>